<evidence type="ECO:0000313" key="3">
    <source>
        <dbReference type="Proteomes" id="UP001430848"/>
    </source>
</evidence>
<organism evidence="2 3">
    <name type="scientific">Diaporthe eres</name>
    <name type="common">Phomopsis oblonga</name>
    <dbReference type="NCBI Taxonomy" id="83184"/>
    <lineage>
        <taxon>Eukaryota</taxon>
        <taxon>Fungi</taxon>
        <taxon>Dikarya</taxon>
        <taxon>Ascomycota</taxon>
        <taxon>Pezizomycotina</taxon>
        <taxon>Sordariomycetes</taxon>
        <taxon>Sordariomycetidae</taxon>
        <taxon>Diaporthales</taxon>
        <taxon>Diaporthaceae</taxon>
        <taxon>Diaporthe</taxon>
        <taxon>Diaporthe eres species complex</taxon>
    </lineage>
</organism>
<sequence>MAGPSRPRRHGQNRADPIPNWIDELPRDYPPPPPMRPAPPPRTQFGQFQQATSVTPSNSVSRFDRQSSRSFREGRTGFSRDDMPRGSSGLARHSDSQFLNQRDTYGYDQRPNDLDRRNDPQRAGADPEMPRVVNNYITTNNHQQYNVDNSRHQRVNAQGQVNTHNTNYRSIRNTRGDTVDNSRTTQRLSSSGHQHHRQSRHHREYRG</sequence>
<feature type="compositionally biased region" description="Basic residues" evidence="1">
    <location>
        <begin position="193"/>
        <end position="207"/>
    </location>
</feature>
<protein>
    <submittedName>
        <fullName evidence="2">Uncharacterized protein</fullName>
    </submittedName>
</protein>
<feature type="compositionally biased region" description="Polar residues" evidence="1">
    <location>
        <begin position="158"/>
        <end position="173"/>
    </location>
</feature>
<keyword evidence="3" id="KW-1185">Reference proteome</keyword>
<feature type="compositionally biased region" description="Basic residues" evidence="1">
    <location>
        <begin position="1"/>
        <end position="12"/>
    </location>
</feature>
<reference evidence="2 3" key="1">
    <citation type="submission" date="2024-02" db="EMBL/GenBank/DDBJ databases">
        <title>De novo assembly and annotation of 12 fungi associated with fruit tree decline syndrome in Ontario, Canada.</title>
        <authorList>
            <person name="Sulman M."/>
            <person name="Ellouze W."/>
            <person name="Ilyukhin E."/>
        </authorList>
    </citation>
    <scope>NUCLEOTIDE SEQUENCE [LARGE SCALE GENOMIC DNA]</scope>
    <source>
        <strain evidence="2 3">M169</strain>
    </source>
</reference>
<comment type="caution">
    <text evidence="2">The sequence shown here is derived from an EMBL/GenBank/DDBJ whole genome shotgun (WGS) entry which is preliminary data.</text>
</comment>
<feature type="compositionally biased region" description="Basic and acidic residues" evidence="1">
    <location>
        <begin position="62"/>
        <end position="84"/>
    </location>
</feature>
<dbReference type="Proteomes" id="UP001430848">
    <property type="component" value="Unassembled WGS sequence"/>
</dbReference>
<feature type="region of interest" description="Disordered" evidence="1">
    <location>
        <begin position="1"/>
        <end position="131"/>
    </location>
</feature>
<feature type="region of interest" description="Disordered" evidence="1">
    <location>
        <begin position="158"/>
        <end position="207"/>
    </location>
</feature>
<dbReference type="EMBL" id="JAKNSF020000039">
    <property type="protein sequence ID" value="KAK7727246.1"/>
    <property type="molecule type" value="Genomic_DNA"/>
</dbReference>
<accession>A0ABR1P6G2</accession>
<feature type="compositionally biased region" description="Polar residues" evidence="1">
    <location>
        <begin position="44"/>
        <end position="58"/>
    </location>
</feature>
<gene>
    <name evidence="2" type="ORF">SLS63_007297</name>
</gene>
<evidence type="ECO:0000256" key="1">
    <source>
        <dbReference type="SAM" id="MobiDB-lite"/>
    </source>
</evidence>
<feature type="compositionally biased region" description="Basic and acidic residues" evidence="1">
    <location>
        <begin position="110"/>
        <end position="120"/>
    </location>
</feature>
<name>A0ABR1P6G2_DIAER</name>
<feature type="compositionally biased region" description="Pro residues" evidence="1">
    <location>
        <begin position="28"/>
        <end position="42"/>
    </location>
</feature>
<evidence type="ECO:0000313" key="2">
    <source>
        <dbReference type="EMBL" id="KAK7727246.1"/>
    </source>
</evidence>
<proteinExistence type="predicted"/>